<dbReference type="PANTHER" id="PTHR35273:SF2">
    <property type="entry name" value="ALPHA-GALACTOSIDASE"/>
    <property type="match status" value="1"/>
</dbReference>
<dbReference type="InterPro" id="IPR017853">
    <property type="entry name" value="GH"/>
</dbReference>
<dbReference type="Gene3D" id="3.20.20.70">
    <property type="entry name" value="Aldolase class I"/>
    <property type="match status" value="1"/>
</dbReference>
<keyword evidence="1" id="KW-0732">Signal</keyword>
<comment type="caution">
    <text evidence="3">The sequence shown here is derived from an EMBL/GenBank/DDBJ whole genome shotgun (WGS) entry which is preliminary data.</text>
</comment>
<evidence type="ECO:0000313" key="3">
    <source>
        <dbReference type="EMBL" id="MDR7362397.1"/>
    </source>
</evidence>
<dbReference type="Proteomes" id="UP001183648">
    <property type="component" value="Unassembled WGS sequence"/>
</dbReference>
<keyword evidence="4" id="KW-1185">Reference proteome</keyword>
<feature type="chain" id="PRO_5046471403" description="Glycoside-hydrolase family GH114 TIM-barrel domain-containing protein" evidence="1">
    <location>
        <begin position="26"/>
        <end position="315"/>
    </location>
</feature>
<evidence type="ECO:0000259" key="2">
    <source>
        <dbReference type="Pfam" id="PF03537"/>
    </source>
</evidence>
<feature type="signal peptide" evidence="1">
    <location>
        <begin position="1"/>
        <end position="25"/>
    </location>
</feature>
<dbReference type="InterPro" id="IPR004352">
    <property type="entry name" value="GH114_TIM-barrel"/>
</dbReference>
<dbReference type="SUPFAM" id="SSF51445">
    <property type="entry name" value="(Trans)glycosidases"/>
    <property type="match status" value="1"/>
</dbReference>
<dbReference type="Pfam" id="PF03537">
    <property type="entry name" value="Glyco_hydro_114"/>
    <property type="match status" value="1"/>
</dbReference>
<proteinExistence type="predicted"/>
<dbReference type="PANTHER" id="PTHR35273">
    <property type="entry name" value="ALPHA-1,4 POLYGALACTOSAMINIDASE, PUTATIVE (AFU_ORTHOLOGUE AFUA_3G07890)-RELATED"/>
    <property type="match status" value="1"/>
</dbReference>
<dbReference type="EMBL" id="JAVDYG010000001">
    <property type="protein sequence ID" value="MDR7362397.1"/>
    <property type="molecule type" value="Genomic_DNA"/>
</dbReference>
<feature type="domain" description="Glycoside-hydrolase family GH114 TIM-barrel" evidence="2">
    <location>
        <begin position="75"/>
        <end position="296"/>
    </location>
</feature>
<dbReference type="InterPro" id="IPR013785">
    <property type="entry name" value="Aldolase_TIM"/>
</dbReference>
<reference evidence="3 4" key="1">
    <citation type="submission" date="2023-07" db="EMBL/GenBank/DDBJ databases">
        <title>Sequencing the genomes of 1000 actinobacteria strains.</title>
        <authorList>
            <person name="Klenk H.-P."/>
        </authorList>
    </citation>
    <scope>NUCLEOTIDE SEQUENCE [LARGE SCALE GENOMIC DNA]</scope>
    <source>
        <strain evidence="3 4">DSM 19426</strain>
    </source>
</reference>
<evidence type="ECO:0000256" key="1">
    <source>
        <dbReference type="SAM" id="SignalP"/>
    </source>
</evidence>
<organism evidence="3 4">
    <name type="scientific">Nocardioides marmoribigeumensis</name>
    <dbReference type="NCBI Taxonomy" id="433649"/>
    <lineage>
        <taxon>Bacteria</taxon>
        <taxon>Bacillati</taxon>
        <taxon>Actinomycetota</taxon>
        <taxon>Actinomycetes</taxon>
        <taxon>Propionibacteriales</taxon>
        <taxon>Nocardioidaceae</taxon>
        <taxon>Nocardioides</taxon>
    </lineage>
</organism>
<gene>
    <name evidence="3" type="ORF">J2S63_001950</name>
</gene>
<sequence>MATSRPRGLLLVALALLCAATLVRAAPTSAAATGWWRPTSAHPSRLHWVLADRLDLHDPVQMGLRTFGGARLPAPDVYDIDLEYNSAATVRALHARGKKVICYIDVGVYETYRQDAAKFRAIKPRIWGRADSGWNDSYWLDIRRVRALAPIMKARMQRCKDKGFDAVEPDEMTGWSNRSGFPLTYADQIRYNKAVARWAHELGLSVGMKGDLEQAHDLAPYFDWNLTEECYQYRECTRVWNEGPGADGRVHAGLQSFTRLHKAVWVAEYHRFSSSRWRSICADSRTHHVNTARYRLGLPTGGGRLPCRTTSPRRW</sequence>
<protein>
    <recommendedName>
        <fullName evidence="2">Glycoside-hydrolase family GH114 TIM-barrel domain-containing protein</fullName>
    </recommendedName>
</protein>
<name>A0ABU2BUT4_9ACTN</name>
<evidence type="ECO:0000313" key="4">
    <source>
        <dbReference type="Proteomes" id="UP001183648"/>
    </source>
</evidence>
<dbReference type="RefSeq" id="WP_310301713.1">
    <property type="nucleotide sequence ID" value="NZ_BAAAPS010000008.1"/>
</dbReference>
<accession>A0ABU2BUT4</accession>